<organism evidence="1 2">
    <name type="scientific">Lactobacillus paragasseri JV-V03</name>
    <dbReference type="NCBI Taxonomy" id="525326"/>
    <lineage>
        <taxon>Bacteria</taxon>
        <taxon>Bacillati</taxon>
        <taxon>Bacillota</taxon>
        <taxon>Bacilli</taxon>
        <taxon>Lactobacillales</taxon>
        <taxon>Lactobacillaceae</taxon>
        <taxon>Lactobacillus</taxon>
    </lineage>
</organism>
<sequence length="41" mass="4967">MKNLKIKNLIFILQHLVYDFYFDTINSASILKLLEDFDEFI</sequence>
<proteinExistence type="predicted"/>
<dbReference type="Proteomes" id="UP000003672">
    <property type="component" value="Unassembled WGS sequence"/>
</dbReference>
<comment type="caution">
    <text evidence="1">The sequence shown here is derived from an EMBL/GenBank/DDBJ whole genome shotgun (WGS) entry which is preliminary data.</text>
</comment>
<name>A0AA87AL47_9LACO</name>
<reference evidence="1 2" key="1">
    <citation type="submission" date="2010-06" db="EMBL/GenBank/DDBJ databases">
        <authorList>
            <person name="Muzny D."/>
            <person name="Qin X."/>
            <person name="Buhay C."/>
            <person name="Dugan-Rocha S."/>
            <person name="Ding Y."/>
            <person name="Chen G."/>
            <person name="Hawes A."/>
            <person name="Holder M."/>
            <person name="Jhangiani S."/>
            <person name="Johnson A."/>
            <person name="Khan Z."/>
            <person name="Li Z."/>
            <person name="Liu W."/>
            <person name="Liu X."/>
            <person name="Perez L."/>
            <person name="Shen H."/>
            <person name="Wang Q."/>
            <person name="Watt J."/>
            <person name="Xi L."/>
            <person name="Xin Y."/>
            <person name="Zhou J."/>
            <person name="Deng J."/>
            <person name="Jiang H."/>
            <person name="Liu Y."/>
            <person name="Qu J."/>
            <person name="Song X.-Z."/>
            <person name="Zhang L."/>
            <person name="Villasana D."/>
            <person name="Johnson A."/>
            <person name="Liu J."/>
            <person name="Liyanage D."/>
            <person name="Lorensuhewa L."/>
            <person name="Robinson T."/>
            <person name="Song A."/>
            <person name="Song B.-B."/>
            <person name="Dinh H."/>
            <person name="Thornton R."/>
            <person name="Coyle M."/>
            <person name="Francisco L."/>
            <person name="Jackson L."/>
            <person name="Javaid M."/>
            <person name="Korchina V."/>
            <person name="Kovar C."/>
            <person name="Mata R."/>
            <person name="Mathew T."/>
            <person name="Ngo R."/>
            <person name="Nguyen L."/>
            <person name="Nguyen N."/>
            <person name="Okwuonu G."/>
            <person name="Ongeri F."/>
            <person name="Pham C."/>
            <person name="Simmons D."/>
            <person name="Wilczek-Boney K."/>
            <person name="Hale W."/>
            <person name="Jakkamsetti A."/>
            <person name="Pham P."/>
            <person name="Ruth R."/>
            <person name="San Lucas F."/>
            <person name="Warren J."/>
            <person name="Zhang J."/>
            <person name="Zhao Z."/>
            <person name="Zhou C."/>
            <person name="Zhu D."/>
            <person name="Lee S."/>
            <person name="Bess C."/>
            <person name="Blankenburg K."/>
            <person name="Forbes L."/>
            <person name="Fu Q."/>
            <person name="Gubbala S."/>
            <person name="Hirani K."/>
            <person name="Jayaseelan J.C."/>
            <person name="Lara F."/>
            <person name="Munidasa M."/>
            <person name="Palculict T."/>
            <person name="Patil S."/>
            <person name="Pu L.-L."/>
            <person name="Saada N."/>
            <person name="Tang L."/>
            <person name="Weissenberger G."/>
            <person name="Zhu Y."/>
            <person name="Hemphill L."/>
            <person name="Shang Y."/>
            <person name="Youmans B."/>
            <person name="Ayvaz T."/>
            <person name="Ross M."/>
            <person name="Santibanez J."/>
            <person name="Aqrawi P."/>
            <person name="Gross S."/>
            <person name="Joshi V."/>
            <person name="Fowler G."/>
            <person name="Nazareth L."/>
            <person name="Reid J."/>
            <person name="Worley K."/>
            <person name="Petrosino J."/>
            <person name="Highlander S."/>
            <person name="Gibbs R."/>
        </authorList>
    </citation>
    <scope>NUCLEOTIDE SEQUENCE [LARGE SCALE GENOMIC DNA]</scope>
    <source>
        <strain evidence="1 2">JV-V03</strain>
    </source>
</reference>
<evidence type="ECO:0000313" key="1">
    <source>
        <dbReference type="EMBL" id="EFJ69042.1"/>
    </source>
</evidence>
<protein>
    <submittedName>
        <fullName evidence="1">Uncharacterized protein</fullName>
    </submittedName>
</protein>
<gene>
    <name evidence="1" type="ORF">HMPREF0514_11673</name>
</gene>
<dbReference type="EMBL" id="ACGO02000003">
    <property type="protein sequence ID" value="EFJ69042.1"/>
    <property type="molecule type" value="Genomic_DNA"/>
</dbReference>
<accession>A0AA87AL47</accession>
<dbReference type="AlphaFoldDB" id="A0AA87AL47"/>
<evidence type="ECO:0000313" key="2">
    <source>
        <dbReference type="Proteomes" id="UP000003672"/>
    </source>
</evidence>